<protein>
    <submittedName>
        <fullName evidence="1">Uncharacterized protein</fullName>
    </submittedName>
</protein>
<reference evidence="1" key="2">
    <citation type="submission" date="2025-08" db="UniProtKB">
        <authorList>
            <consortium name="Ensembl"/>
        </authorList>
    </citation>
    <scope>IDENTIFICATION</scope>
</reference>
<dbReference type="Proteomes" id="UP000694405">
    <property type="component" value="Chromosome Z"/>
</dbReference>
<evidence type="ECO:0000313" key="1">
    <source>
        <dbReference type="Ensembl" id="ENSMUNP00000024558.1"/>
    </source>
</evidence>
<accession>A0A8V5H867</accession>
<proteinExistence type="predicted"/>
<reference evidence="1" key="3">
    <citation type="submission" date="2025-09" db="UniProtKB">
        <authorList>
            <consortium name="Ensembl"/>
        </authorList>
    </citation>
    <scope>IDENTIFICATION</scope>
</reference>
<dbReference type="AlphaFoldDB" id="A0A8V5H867"/>
<reference evidence="1" key="1">
    <citation type="submission" date="2020-03" db="EMBL/GenBank/DDBJ databases">
        <title>Melopsittacus undulatus (budgerigar) genome, bMelUnd1, maternal haplotype with Z.</title>
        <authorList>
            <person name="Gedman G."/>
            <person name="Mountcastle J."/>
            <person name="Haase B."/>
            <person name="Formenti G."/>
            <person name="Wright T."/>
            <person name="Apodaca J."/>
            <person name="Pelan S."/>
            <person name="Chow W."/>
            <person name="Rhie A."/>
            <person name="Howe K."/>
            <person name="Fedrigo O."/>
            <person name="Jarvis E.D."/>
        </authorList>
    </citation>
    <scope>NUCLEOTIDE SEQUENCE [LARGE SCALE GENOMIC DNA]</scope>
</reference>
<organism evidence="1 2">
    <name type="scientific">Melopsittacus undulatus</name>
    <name type="common">Budgerigar</name>
    <name type="synonym">Psittacus undulatus</name>
    <dbReference type="NCBI Taxonomy" id="13146"/>
    <lineage>
        <taxon>Eukaryota</taxon>
        <taxon>Metazoa</taxon>
        <taxon>Chordata</taxon>
        <taxon>Craniata</taxon>
        <taxon>Vertebrata</taxon>
        <taxon>Euteleostomi</taxon>
        <taxon>Archelosauria</taxon>
        <taxon>Archosauria</taxon>
        <taxon>Dinosauria</taxon>
        <taxon>Saurischia</taxon>
        <taxon>Theropoda</taxon>
        <taxon>Coelurosauria</taxon>
        <taxon>Aves</taxon>
        <taxon>Neognathae</taxon>
        <taxon>Neoaves</taxon>
        <taxon>Telluraves</taxon>
        <taxon>Australaves</taxon>
        <taxon>Psittaciformes</taxon>
        <taxon>Psittaculidae</taxon>
        <taxon>Melopsittacus</taxon>
    </lineage>
</organism>
<evidence type="ECO:0000313" key="2">
    <source>
        <dbReference type="Proteomes" id="UP000694405"/>
    </source>
</evidence>
<dbReference type="Ensembl" id="ENSMUNT00000029588.1">
    <property type="protein sequence ID" value="ENSMUNP00000024558.1"/>
    <property type="gene ID" value="ENSMUNG00000018659.1"/>
</dbReference>
<name>A0A8V5H867_MELUD</name>
<sequence length="86" mass="9844">MVSSLGRGFLQRTKTFTCFLGRWSMWPTFAAGQTVLRNHKPCCTPKERQAQSVLLVKSPELLEETTMMLGYPTSFHHNREQIVVSD</sequence>
<keyword evidence="2" id="KW-1185">Reference proteome</keyword>